<dbReference type="Gene3D" id="3.90.850.10">
    <property type="entry name" value="Fumarylacetoacetase-like, C-terminal domain"/>
    <property type="match status" value="1"/>
</dbReference>
<evidence type="ECO:0000259" key="2">
    <source>
        <dbReference type="Pfam" id="PF01557"/>
    </source>
</evidence>
<dbReference type="EMBL" id="BMCP01000002">
    <property type="protein sequence ID" value="GGE43970.1"/>
    <property type="molecule type" value="Genomic_DNA"/>
</dbReference>
<dbReference type="InterPro" id="IPR036663">
    <property type="entry name" value="Fumarylacetoacetase_C_sf"/>
</dbReference>
<name>A0A8J3DWL2_9RHOB</name>
<protein>
    <submittedName>
        <fullName evidence="3">Fumarylpyruvate hydrolase</fullName>
    </submittedName>
</protein>
<dbReference type="Pfam" id="PF01557">
    <property type="entry name" value="FAA_hydrolase"/>
    <property type="match status" value="1"/>
</dbReference>
<sequence>MTSIFTIAPSVMPVAGTDQTFPVRRIYCVGQNYADHAREMGGDPDRNPPFFFTKPADAIVPSGSAVPYPPQTDNLHHEIELVVAIGKAGADIPVDRALEHVYGYTVGIDLTRRDLQAEAKKAGRPWDMAKGFDKSAPMAALHPAEKIGHPSSGRIWLKVNDGIRQDSDLAKQIWAVPEAIAYLSTLVRLEPGDLLMTGTPDGVGAIVRGDRVSGGIDGLDEISITIA</sequence>
<keyword evidence="4" id="KW-1185">Reference proteome</keyword>
<organism evidence="3 4">
    <name type="scientific">Agaricicola taiwanensis</name>
    <dbReference type="NCBI Taxonomy" id="591372"/>
    <lineage>
        <taxon>Bacteria</taxon>
        <taxon>Pseudomonadati</taxon>
        <taxon>Pseudomonadota</taxon>
        <taxon>Alphaproteobacteria</taxon>
        <taxon>Rhodobacterales</taxon>
        <taxon>Paracoccaceae</taxon>
        <taxon>Agaricicola</taxon>
    </lineage>
</organism>
<dbReference type="AlphaFoldDB" id="A0A8J3DWL2"/>
<dbReference type="GO" id="GO:0046872">
    <property type="term" value="F:metal ion binding"/>
    <property type="evidence" value="ECO:0007669"/>
    <property type="project" value="UniProtKB-KW"/>
</dbReference>
<accession>A0A8J3DWL2</accession>
<dbReference type="GO" id="GO:0018773">
    <property type="term" value="F:acetylpyruvate hydrolase activity"/>
    <property type="evidence" value="ECO:0007669"/>
    <property type="project" value="TreeGrafter"/>
</dbReference>
<gene>
    <name evidence="3" type="ORF">GCM10007276_21380</name>
</gene>
<dbReference type="InterPro" id="IPR011234">
    <property type="entry name" value="Fumarylacetoacetase-like_C"/>
</dbReference>
<feature type="domain" description="Fumarylacetoacetase-like C-terminal" evidence="2">
    <location>
        <begin position="26"/>
        <end position="223"/>
    </location>
</feature>
<dbReference type="PANTHER" id="PTHR11820">
    <property type="entry name" value="ACYLPYRUVASE"/>
    <property type="match status" value="1"/>
</dbReference>
<keyword evidence="1" id="KW-0479">Metal-binding</keyword>
<keyword evidence="3" id="KW-0378">Hydrolase</keyword>
<reference evidence="3" key="1">
    <citation type="journal article" date="2014" name="Int. J. Syst. Evol. Microbiol.">
        <title>Complete genome sequence of Corynebacterium casei LMG S-19264T (=DSM 44701T), isolated from a smear-ripened cheese.</title>
        <authorList>
            <consortium name="US DOE Joint Genome Institute (JGI-PGF)"/>
            <person name="Walter F."/>
            <person name="Albersmeier A."/>
            <person name="Kalinowski J."/>
            <person name="Ruckert C."/>
        </authorList>
    </citation>
    <scope>NUCLEOTIDE SEQUENCE</scope>
    <source>
        <strain evidence="3">CCM 7684</strain>
    </source>
</reference>
<evidence type="ECO:0000313" key="3">
    <source>
        <dbReference type="EMBL" id="GGE43970.1"/>
    </source>
</evidence>
<evidence type="ECO:0000256" key="1">
    <source>
        <dbReference type="ARBA" id="ARBA00022723"/>
    </source>
</evidence>
<dbReference type="PANTHER" id="PTHR11820:SF90">
    <property type="entry name" value="FLUTATHIONE S-TRANSFERASE"/>
    <property type="match status" value="1"/>
</dbReference>
<reference evidence="3" key="2">
    <citation type="submission" date="2020-09" db="EMBL/GenBank/DDBJ databases">
        <authorList>
            <person name="Sun Q."/>
            <person name="Sedlacek I."/>
        </authorList>
    </citation>
    <scope>NUCLEOTIDE SEQUENCE</scope>
    <source>
        <strain evidence="3">CCM 7684</strain>
    </source>
</reference>
<dbReference type="RefSeq" id="WP_188409715.1">
    <property type="nucleotide sequence ID" value="NZ_BMCP01000002.1"/>
</dbReference>
<evidence type="ECO:0000313" key="4">
    <source>
        <dbReference type="Proteomes" id="UP000602745"/>
    </source>
</evidence>
<proteinExistence type="predicted"/>
<dbReference type="Proteomes" id="UP000602745">
    <property type="component" value="Unassembled WGS sequence"/>
</dbReference>
<comment type="caution">
    <text evidence="3">The sequence shown here is derived from an EMBL/GenBank/DDBJ whole genome shotgun (WGS) entry which is preliminary data.</text>
</comment>
<dbReference type="SUPFAM" id="SSF56529">
    <property type="entry name" value="FAH"/>
    <property type="match status" value="1"/>
</dbReference>